<organism evidence="1 2">
    <name type="scientific">Gracilibacillus pellucidus</name>
    <dbReference type="NCBI Taxonomy" id="3095368"/>
    <lineage>
        <taxon>Bacteria</taxon>
        <taxon>Bacillati</taxon>
        <taxon>Bacillota</taxon>
        <taxon>Bacilli</taxon>
        <taxon>Bacillales</taxon>
        <taxon>Bacillaceae</taxon>
        <taxon>Gracilibacillus</taxon>
    </lineage>
</organism>
<keyword evidence="2" id="KW-1185">Reference proteome</keyword>
<accession>A0ACC6M8J2</accession>
<dbReference type="EMBL" id="JAWZSR010000009">
    <property type="protein sequence ID" value="MDX8047162.1"/>
    <property type="molecule type" value="Genomic_DNA"/>
</dbReference>
<comment type="caution">
    <text evidence="1">The sequence shown here is derived from an EMBL/GenBank/DDBJ whole genome shotgun (WGS) entry which is preliminary data.</text>
</comment>
<name>A0ACC6M8J2_9BACI</name>
<dbReference type="Proteomes" id="UP001277972">
    <property type="component" value="Unassembled WGS sequence"/>
</dbReference>
<protein>
    <submittedName>
        <fullName evidence="1">HAD hydrolase-like protein</fullName>
    </submittedName>
</protein>
<reference evidence="1" key="1">
    <citation type="submission" date="2023-11" db="EMBL/GenBank/DDBJ databases">
        <title>Gracilibacillus pellucida a moderately halophilic bacterium isolated from saline soil in Xinjiang province.</title>
        <authorList>
            <person name="Zhang Z."/>
            <person name="Tan F."/>
            <person name="Wang Y."/>
            <person name="Xia M."/>
        </authorList>
    </citation>
    <scope>NUCLEOTIDE SEQUENCE</scope>
    <source>
        <strain evidence="1">S3-1-1</strain>
    </source>
</reference>
<evidence type="ECO:0000313" key="1">
    <source>
        <dbReference type="EMBL" id="MDX8047162.1"/>
    </source>
</evidence>
<gene>
    <name evidence="1" type="ORF">SH601_14315</name>
</gene>
<evidence type="ECO:0000313" key="2">
    <source>
        <dbReference type="Proteomes" id="UP001277972"/>
    </source>
</evidence>
<sequence>MKPRDGMIQQAMEKYPTIDLANSFMIGDSAVDVELAIGLGIKGFGIKVGSEYKAEHIVQLTDIRELVQQVTLNS</sequence>
<proteinExistence type="predicted"/>